<dbReference type="Proteomes" id="UP000000600">
    <property type="component" value="Unassembled WGS sequence"/>
</dbReference>
<dbReference type="OrthoDB" id="292397at2759"/>
<dbReference type="SUPFAM" id="SSF52833">
    <property type="entry name" value="Thioredoxin-like"/>
    <property type="match status" value="1"/>
</dbReference>
<dbReference type="EMBL" id="CT868010">
    <property type="protein sequence ID" value="CAK60909.1"/>
    <property type="molecule type" value="Genomic_DNA"/>
</dbReference>
<dbReference type="AlphaFoldDB" id="A0BQU2"/>
<dbReference type="InterPro" id="IPR036249">
    <property type="entry name" value="Thioredoxin-like_sf"/>
</dbReference>
<dbReference type="PANTHER" id="PTHR42852">
    <property type="entry name" value="THIOL:DISULFIDE INTERCHANGE PROTEIN DSBE"/>
    <property type="match status" value="1"/>
</dbReference>
<dbReference type="InterPro" id="IPR043145">
    <property type="entry name" value="Znf_ZZ_sf"/>
</dbReference>
<dbReference type="KEGG" id="ptm:GSPATT00031138001"/>
<dbReference type="PANTHER" id="PTHR42852:SF18">
    <property type="entry name" value="CHROMOSOME UNDETERMINED SCAFFOLD_47, WHOLE GENOME SHOTGUN SEQUENCE"/>
    <property type="match status" value="1"/>
</dbReference>
<sequence>MSKPEKVDLKILGRVRHLIPNNFIIERIKKHEVQKNTGLVKTIELRSSKRFTLEQNDKYDEFCDVLDSFTFGNDLEVIKQFDNFKETIKPKIAKGSTFGVVDGVESIDLNTLQTKKGSFRTIQDKTNLIVFWSSLVPKSRRALEQLNQMLKQNQDLKLQIKPVAISLDGDFNNLRSYFRDNKITEFEHYRFSLGWDSSNEFQKALELNYSPKIVVVGKDNYVVDVTTKSKKIENIINTYFKLAESVEESEDIQKPKDIIEKETYKQIKTTLIQTIANQLSQNNKLEKSDFFKLNLIKSHKISHDGTQELVERSQLHVAYDVSVQSEQAIVKLLNELKTQLGNNHIQIQKQLVKDTNGIVKKISDAFQDALKQNNKVVSDYTIKTESFNYVNEKGVFQQDVSQINKKGIQNLTFQEYQIIQSQVEPIFKKYQEEIDESDEEHDHDSEQQLDRDIVNNHINQLTDTLRSGLQLTVGQRFQAIQHYHKFGKDQQEVIEHKENEILIIFYWNNNKESDRLIPTIIKFLLANEDSFKDKVRFVALSQHRFDHYQHYFSKNEGIEEVIDFYFPTEENQADLVQYNVTQFPHFVVVNKIGNISVLSGQVEDLESLIEHKLEEGVDNLKQIVNLSEEKYNQIVQFLNSDALTNLAQLNNKRQFSLNITFIEFQCGENRTRLAPILNYTIREGKEKYFETYLKLLNKVNQFQVNKTTQKTFNLLFPGKACKLCQNELNEQTPQYYSPFSDAFYCVKCAEVFDAKAIGNNKLRVKDNLIFFNAPLVDKSVLNDIDVNRLGNNLKVKKGDPYSQRHAIDCNGCDNEIRGFRYIVLNCLPGKLTDMALVDFCQDCFNQIRQGGPHLEKIVKRTSMYGYNPSMLLLRIPFYMGYYEY</sequence>
<evidence type="ECO:0000256" key="2">
    <source>
        <dbReference type="ARBA" id="ARBA00022771"/>
    </source>
</evidence>
<accession>A0BQU2</accession>
<name>A0BQU2_PARTE</name>
<evidence type="ECO:0000313" key="6">
    <source>
        <dbReference type="Proteomes" id="UP000000600"/>
    </source>
</evidence>
<protein>
    <recommendedName>
        <fullName evidence="4">Thioredoxin-like fold domain-containing protein</fullName>
    </recommendedName>
</protein>
<proteinExistence type="predicted"/>
<dbReference type="InterPro" id="IPR012336">
    <property type="entry name" value="Thioredoxin-like_fold"/>
</dbReference>
<organism evidence="5 6">
    <name type="scientific">Paramecium tetraurelia</name>
    <dbReference type="NCBI Taxonomy" id="5888"/>
    <lineage>
        <taxon>Eukaryota</taxon>
        <taxon>Sar</taxon>
        <taxon>Alveolata</taxon>
        <taxon>Ciliophora</taxon>
        <taxon>Intramacronucleata</taxon>
        <taxon>Oligohymenophorea</taxon>
        <taxon>Peniculida</taxon>
        <taxon>Parameciidae</taxon>
        <taxon>Paramecium</taxon>
    </lineage>
</organism>
<dbReference type="GO" id="GO:0016491">
    <property type="term" value="F:oxidoreductase activity"/>
    <property type="evidence" value="ECO:0000318"/>
    <property type="project" value="GO_Central"/>
</dbReference>
<dbReference type="RefSeq" id="XP_001428307.1">
    <property type="nucleotide sequence ID" value="XM_001428270.2"/>
</dbReference>
<feature type="domain" description="Thioredoxin-like fold" evidence="4">
    <location>
        <begin position="125"/>
        <end position="222"/>
    </location>
</feature>
<keyword evidence="2" id="KW-0863">Zinc-finger</keyword>
<feature type="domain" description="Thioredoxin-like fold" evidence="4">
    <location>
        <begin position="500"/>
        <end position="595"/>
    </location>
</feature>
<dbReference type="Pfam" id="PF13905">
    <property type="entry name" value="Thioredoxin_8"/>
    <property type="match status" value="2"/>
</dbReference>
<dbReference type="InParanoid" id="A0BQU2"/>
<dbReference type="HOGENOM" id="CLU_326103_0_0_1"/>
<evidence type="ECO:0000256" key="3">
    <source>
        <dbReference type="ARBA" id="ARBA00022833"/>
    </source>
</evidence>
<keyword evidence="6" id="KW-1185">Reference proteome</keyword>
<evidence type="ECO:0000256" key="1">
    <source>
        <dbReference type="ARBA" id="ARBA00022723"/>
    </source>
</evidence>
<dbReference type="GeneID" id="5014091"/>
<dbReference type="Gene3D" id="3.40.30.10">
    <property type="entry name" value="Glutaredoxin"/>
    <property type="match status" value="1"/>
</dbReference>
<dbReference type="Gene3D" id="3.30.60.90">
    <property type="match status" value="1"/>
</dbReference>
<keyword evidence="1" id="KW-0479">Metal-binding</keyword>
<keyword evidence="3" id="KW-0862">Zinc</keyword>
<gene>
    <name evidence="5" type="ORF">GSPATT00031138001</name>
</gene>
<reference evidence="5 6" key="1">
    <citation type="journal article" date="2006" name="Nature">
        <title>Global trends of whole-genome duplications revealed by the ciliate Paramecium tetraurelia.</title>
        <authorList>
            <consortium name="Genoscope"/>
            <person name="Aury J.-M."/>
            <person name="Jaillon O."/>
            <person name="Duret L."/>
            <person name="Noel B."/>
            <person name="Jubin C."/>
            <person name="Porcel B.M."/>
            <person name="Segurens B."/>
            <person name="Daubin V."/>
            <person name="Anthouard V."/>
            <person name="Aiach N."/>
            <person name="Arnaiz O."/>
            <person name="Billaut A."/>
            <person name="Beisson J."/>
            <person name="Blanc I."/>
            <person name="Bouhouche K."/>
            <person name="Camara F."/>
            <person name="Duharcourt S."/>
            <person name="Guigo R."/>
            <person name="Gogendeau D."/>
            <person name="Katinka M."/>
            <person name="Keller A.-M."/>
            <person name="Kissmehl R."/>
            <person name="Klotz C."/>
            <person name="Koll F."/>
            <person name="Le Moue A."/>
            <person name="Lepere C."/>
            <person name="Malinsky S."/>
            <person name="Nowacki M."/>
            <person name="Nowak J.K."/>
            <person name="Plattner H."/>
            <person name="Poulain J."/>
            <person name="Ruiz F."/>
            <person name="Serrano V."/>
            <person name="Zagulski M."/>
            <person name="Dessen P."/>
            <person name="Betermier M."/>
            <person name="Weissenbach J."/>
            <person name="Scarpelli C."/>
            <person name="Schachter V."/>
            <person name="Sperling L."/>
            <person name="Meyer E."/>
            <person name="Cohen J."/>
            <person name="Wincker P."/>
        </authorList>
    </citation>
    <scope>NUCLEOTIDE SEQUENCE [LARGE SCALE GENOMIC DNA]</scope>
    <source>
        <strain evidence="5 6">Stock d4-2</strain>
    </source>
</reference>
<dbReference type="OMA" id="HAIDCNG"/>
<evidence type="ECO:0000259" key="4">
    <source>
        <dbReference type="Pfam" id="PF13905"/>
    </source>
</evidence>
<evidence type="ECO:0000313" key="5">
    <source>
        <dbReference type="EMBL" id="CAK60909.1"/>
    </source>
</evidence>
<dbReference type="InterPro" id="IPR050553">
    <property type="entry name" value="Thioredoxin_ResA/DsbE_sf"/>
</dbReference>
<dbReference type="SUPFAM" id="SSF57850">
    <property type="entry name" value="RING/U-box"/>
    <property type="match status" value="1"/>
</dbReference>
<dbReference type="GO" id="GO:0008270">
    <property type="term" value="F:zinc ion binding"/>
    <property type="evidence" value="ECO:0007669"/>
    <property type="project" value="UniProtKB-KW"/>
</dbReference>